<proteinExistence type="predicted"/>
<evidence type="ECO:0000313" key="2">
    <source>
        <dbReference type="Proteomes" id="UP000007883"/>
    </source>
</evidence>
<dbReference type="HOGENOM" id="CLU_2525476_0_0_4"/>
<sequence>MFRRTPSSAITITDIKKMPRMNGVETLRMIRAETRQRALLVFVQSRPGFDGRWPQARACAAIGGLCRPVDPVLLEAALRVPGER</sequence>
<dbReference type="Proteomes" id="UP000007883">
    <property type="component" value="Chromosome"/>
</dbReference>
<dbReference type="AlphaFoldDB" id="I0HM14"/>
<dbReference type="EMBL" id="AP012320">
    <property type="protein sequence ID" value="BAL94051.1"/>
    <property type="molecule type" value="Genomic_DNA"/>
</dbReference>
<dbReference type="RefSeq" id="WP_014426927.1">
    <property type="nucleotide sequence ID" value="NC_017075.1"/>
</dbReference>
<dbReference type="eggNOG" id="COG0784">
    <property type="taxonomic scope" value="Bacteria"/>
</dbReference>
<protein>
    <submittedName>
        <fullName evidence="1">Response regulator receiver protein CheY-like</fullName>
    </submittedName>
</protein>
<keyword evidence="2" id="KW-1185">Reference proteome</keyword>
<evidence type="ECO:0000313" key="1">
    <source>
        <dbReference type="EMBL" id="BAL94051.1"/>
    </source>
</evidence>
<reference evidence="1 2" key="1">
    <citation type="journal article" date="2012" name="J. Bacteriol.">
        <title>Complete genome sequence of phototrophic betaproteobacterium Rubrivivax gelatinosus IL144.</title>
        <authorList>
            <person name="Nagashima S."/>
            <person name="Kamimura A."/>
            <person name="Shimizu T."/>
            <person name="Nakamura-isaki S."/>
            <person name="Aono E."/>
            <person name="Sakamoto K."/>
            <person name="Ichikawa N."/>
            <person name="Nakazawa H."/>
            <person name="Sekine M."/>
            <person name="Yamazaki S."/>
            <person name="Fujita N."/>
            <person name="Shimada K."/>
            <person name="Hanada S."/>
            <person name="Nagashima K.V.P."/>
        </authorList>
    </citation>
    <scope>NUCLEOTIDE SEQUENCE [LARGE SCALE GENOMIC DNA]</scope>
    <source>
        <strain evidence="2">NBRC 100245 / IL144</strain>
    </source>
</reference>
<dbReference type="SUPFAM" id="SSF52172">
    <property type="entry name" value="CheY-like"/>
    <property type="match status" value="1"/>
</dbReference>
<dbReference type="Gene3D" id="3.40.50.2300">
    <property type="match status" value="1"/>
</dbReference>
<organism evidence="1 2">
    <name type="scientific">Rubrivivax gelatinosus (strain NBRC 100245 / IL144)</name>
    <dbReference type="NCBI Taxonomy" id="983917"/>
    <lineage>
        <taxon>Bacteria</taxon>
        <taxon>Pseudomonadati</taxon>
        <taxon>Pseudomonadota</taxon>
        <taxon>Betaproteobacteria</taxon>
        <taxon>Burkholderiales</taxon>
        <taxon>Sphaerotilaceae</taxon>
        <taxon>Rubrivivax</taxon>
    </lineage>
</organism>
<dbReference type="InterPro" id="IPR011006">
    <property type="entry name" value="CheY-like_superfamily"/>
</dbReference>
<dbReference type="STRING" id="983917.RGE_07060"/>
<dbReference type="KEGG" id="rge:RGE_07060"/>
<accession>I0HM14</accession>
<gene>
    <name evidence="1" type="ordered locus">RGE_07060</name>
</gene>
<name>I0HM14_RUBGI</name>